<dbReference type="RefSeq" id="WP_171634253.1">
    <property type="nucleotide sequence ID" value="NZ_WHNY01000067.1"/>
</dbReference>
<accession>A0ABX1XGD9</accession>
<proteinExistence type="predicted"/>
<organism evidence="1 2">
    <name type="scientific">Paenibacillus plantarum</name>
    <dbReference type="NCBI Taxonomy" id="2654975"/>
    <lineage>
        <taxon>Bacteria</taxon>
        <taxon>Bacillati</taxon>
        <taxon>Bacillota</taxon>
        <taxon>Bacilli</taxon>
        <taxon>Bacillales</taxon>
        <taxon>Paenibacillaceae</taxon>
        <taxon>Paenibacillus</taxon>
    </lineage>
</organism>
<keyword evidence="2" id="KW-1185">Reference proteome</keyword>
<comment type="caution">
    <text evidence="1">The sequence shown here is derived from an EMBL/GenBank/DDBJ whole genome shotgun (WGS) entry which is preliminary data.</text>
</comment>
<protein>
    <submittedName>
        <fullName evidence="1">Uncharacterized protein</fullName>
    </submittedName>
</protein>
<sequence length="59" mass="6866">MTELLDGFFNSYTTIENEEIKILLKKFLIGEIDDDCFRSEFLAICETVAENKENIVDED</sequence>
<dbReference type="Proteomes" id="UP000653578">
    <property type="component" value="Unassembled WGS sequence"/>
</dbReference>
<evidence type="ECO:0000313" key="1">
    <source>
        <dbReference type="EMBL" id="NOU67499.1"/>
    </source>
</evidence>
<dbReference type="EMBL" id="WHNY01000067">
    <property type="protein sequence ID" value="NOU67499.1"/>
    <property type="molecule type" value="Genomic_DNA"/>
</dbReference>
<name>A0ABX1XGD9_9BACL</name>
<gene>
    <name evidence="1" type="ORF">GC096_25990</name>
</gene>
<evidence type="ECO:0000313" key="2">
    <source>
        <dbReference type="Proteomes" id="UP000653578"/>
    </source>
</evidence>
<reference evidence="1 2" key="1">
    <citation type="submission" date="2019-10" db="EMBL/GenBank/DDBJ databases">
        <title>Description of Paenibacillus humi sp. nov.</title>
        <authorList>
            <person name="Carlier A."/>
            <person name="Qi S."/>
        </authorList>
    </citation>
    <scope>NUCLEOTIDE SEQUENCE [LARGE SCALE GENOMIC DNA]</scope>
    <source>
        <strain evidence="1 2">LMG 31461</strain>
    </source>
</reference>